<dbReference type="AlphaFoldDB" id="A0A366DZ75"/>
<accession>A0A366DZ75</accession>
<organism evidence="1 2">
    <name type="scientific">Paraliobacillus ryukyuensis</name>
    <dbReference type="NCBI Taxonomy" id="200904"/>
    <lineage>
        <taxon>Bacteria</taxon>
        <taxon>Bacillati</taxon>
        <taxon>Bacillota</taxon>
        <taxon>Bacilli</taxon>
        <taxon>Bacillales</taxon>
        <taxon>Bacillaceae</taxon>
        <taxon>Paraliobacillus</taxon>
    </lineage>
</organism>
<keyword evidence="1" id="KW-0378">Hydrolase</keyword>
<gene>
    <name evidence="1" type="ORF">DES48_10882</name>
</gene>
<dbReference type="EMBL" id="QNRI01000008">
    <property type="protein sequence ID" value="RBO95372.1"/>
    <property type="molecule type" value="Genomic_DNA"/>
</dbReference>
<dbReference type="Gene3D" id="3.75.10.10">
    <property type="entry name" value="L-arginine/glycine Amidinotransferase, Chain A"/>
    <property type="match status" value="1"/>
</dbReference>
<name>A0A366DZ75_9BACI</name>
<dbReference type="PANTHER" id="PTHR47271:SF2">
    <property type="entry name" value="ARGININE DEIMINASE"/>
    <property type="match status" value="1"/>
</dbReference>
<dbReference type="GO" id="GO:0016990">
    <property type="term" value="F:arginine deiminase activity"/>
    <property type="evidence" value="ECO:0007669"/>
    <property type="project" value="TreeGrafter"/>
</dbReference>
<evidence type="ECO:0000313" key="1">
    <source>
        <dbReference type="EMBL" id="RBO95372.1"/>
    </source>
</evidence>
<dbReference type="SUPFAM" id="SSF55909">
    <property type="entry name" value="Pentein"/>
    <property type="match status" value="1"/>
</dbReference>
<protein>
    <submittedName>
        <fullName evidence="1">N-dimethylarginine dimethylaminohydrolase</fullName>
    </submittedName>
</protein>
<dbReference type="Proteomes" id="UP000252254">
    <property type="component" value="Unassembled WGS sequence"/>
</dbReference>
<reference evidence="1 2" key="1">
    <citation type="submission" date="2018-06" db="EMBL/GenBank/DDBJ databases">
        <title>Genomic Encyclopedia of Type Strains, Phase IV (KMG-IV): sequencing the most valuable type-strain genomes for metagenomic binning, comparative biology and taxonomic classification.</title>
        <authorList>
            <person name="Goeker M."/>
        </authorList>
    </citation>
    <scope>NUCLEOTIDE SEQUENCE [LARGE SCALE GENOMIC DNA]</scope>
    <source>
        <strain evidence="1 2">DSM 15140</strain>
    </source>
</reference>
<dbReference type="RefSeq" id="WP_245911427.1">
    <property type="nucleotide sequence ID" value="NZ_BAABQN010000015.1"/>
</dbReference>
<proteinExistence type="predicted"/>
<dbReference type="Pfam" id="PF19420">
    <property type="entry name" value="DDAH_eukar"/>
    <property type="match status" value="1"/>
</dbReference>
<dbReference type="GO" id="GO:0019546">
    <property type="term" value="P:L-arginine deiminase pathway"/>
    <property type="evidence" value="ECO:0007669"/>
    <property type="project" value="TreeGrafter"/>
</dbReference>
<evidence type="ECO:0000313" key="2">
    <source>
        <dbReference type="Proteomes" id="UP000252254"/>
    </source>
</evidence>
<comment type="caution">
    <text evidence="1">The sequence shown here is derived from an EMBL/GenBank/DDBJ whole genome shotgun (WGS) entry which is preliminary data.</text>
</comment>
<sequence>MQLDSREFTERVGCDTEYEKLKRVIVCSPRYMRIGKIINETQKHYKSENIDVDIAMKQHETFVQTLKSYQVEVVEMTPHQDLYEQVFTRDIGFCIGKNLYTANMGQKIRVPEVQQLETYLNNGAITYHSIDTNSIEGGDVIVDGQTIWIGISDRTSKKAVEKLQEQLPNYQINPLPIDEHILHLDCAFNCIAPNMVLVYPKAFAEKELEKIRQHYEYIIEVSEDEAFTLGTNVFMLDHKTVISLPENQQVNQQLRAHDFYVIEVPFNEIIKSGGSFRCCTLPVLRENS</sequence>
<dbReference type="STRING" id="200904.GCA_900168775_02855"/>
<dbReference type="PANTHER" id="PTHR47271">
    <property type="entry name" value="ARGININE DEIMINASE"/>
    <property type="match status" value="1"/>
</dbReference>
<keyword evidence="2" id="KW-1185">Reference proteome</keyword>